<evidence type="ECO:0000313" key="3">
    <source>
        <dbReference type="Proteomes" id="UP000033358"/>
    </source>
</evidence>
<proteinExistence type="predicted"/>
<keyword evidence="1" id="KW-0472">Membrane</keyword>
<protein>
    <recommendedName>
        <fullName evidence="4">DUF1640 domain-containing protein</fullName>
    </recommendedName>
</protein>
<evidence type="ECO:0000256" key="1">
    <source>
        <dbReference type="SAM" id="Phobius"/>
    </source>
</evidence>
<dbReference type="EMBL" id="JYHA01000029">
    <property type="protein sequence ID" value="KKB96715.1"/>
    <property type="molecule type" value="Genomic_DNA"/>
</dbReference>
<keyword evidence="3" id="KW-1185">Reference proteome</keyword>
<gene>
    <name evidence="2" type="ORF">SZ25_00209</name>
</gene>
<feature type="transmembrane region" description="Helical" evidence="1">
    <location>
        <begin position="113"/>
        <end position="137"/>
    </location>
</feature>
<organism evidence="2 3">
    <name type="scientific">Candidatus Arcanibacter lacustris</name>
    <dbReference type="NCBI Taxonomy" id="1607817"/>
    <lineage>
        <taxon>Bacteria</taxon>
        <taxon>Pseudomonadati</taxon>
        <taxon>Pseudomonadota</taxon>
        <taxon>Alphaproteobacteria</taxon>
        <taxon>Rickettsiales</taxon>
        <taxon>Candidatus Arcanibacter</taxon>
    </lineage>
</organism>
<accession>A0A0F5MPM5</accession>
<keyword evidence="1" id="KW-1133">Transmembrane helix</keyword>
<keyword evidence="1" id="KW-0812">Transmembrane</keyword>
<evidence type="ECO:0000313" key="2">
    <source>
        <dbReference type="EMBL" id="KKB96715.1"/>
    </source>
</evidence>
<dbReference type="AlphaFoldDB" id="A0A0F5MPM5"/>
<reference evidence="2 3" key="1">
    <citation type="submission" date="2015-02" db="EMBL/GenBank/DDBJ databases">
        <title>Single cell genomics of a rare environmental alphaproteobacterium provides unique insights into Rickettsiaceae evolution.</title>
        <authorList>
            <person name="Martijn J."/>
            <person name="Schulz F."/>
            <person name="Zaremba-Niedzwiedzka K."/>
            <person name="Viklund J."/>
            <person name="Stepanauskas R."/>
            <person name="Andersson S.G.E."/>
            <person name="Horn M."/>
            <person name="Guy L."/>
            <person name="Ettema T.J.G."/>
        </authorList>
    </citation>
    <scope>NUCLEOTIDE SEQUENCE [LARGE SCALE GENOMIC DNA]</scope>
    <source>
        <strain evidence="2 3">SCGC AAA041-L04</strain>
    </source>
</reference>
<dbReference type="Gene3D" id="6.10.250.1540">
    <property type="match status" value="1"/>
</dbReference>
<dbReference type="Proteomes" id="UP000033358">
    <property type="component" value="Unassembled WGS sequence"/>
</dbReference>
<comment type="caution">
    <text evidence="2">The sequence shown here is derived from an EMBL/GenBank/DDBJ whole genome shotgun (WGS) entry which is preliminary data.</text>
</comment>
<sequence length="153" mass="17419">MNDITMNEYARINMPRVDILKIRKLLENNYKVDHDLAEGIAEAIDVALKDQDLSNDFAKREDIHAVDHRVDKVIDRIDNLEKAIDARFDAVEQRINARFEITEHMIENSRKSVIIYIGAIVGAGFASMIGILLVGLVKYMPVISKIVEMLPKD</sequence>
<name>A0A0F5MPM5_9RICK</name>
<evidence type="ECO:0008006" key="4">
    <source>
        <dbReference type="Google" id="ProtNLM"/>
    </source>
</evidence>